<dbReference type="SUPFAM" id="SSF54001">
    <property type="entry name" value="Cysteine proteinases"/>
    <property type="match status" value="1"/>
</dbReference>
<keyword evidence="4" id="KW-0788">Thiol protease</keyword>
<keyword evidence="3" id="KW-0378">Hydrolase</keyword>
<feature type="domain" description="Ubiquitin-like protease family profile" evidence="6">
    <location>
        <begin position="49"/>
        <end position="330"/>
    </location>
</feature>
<dbReference type="GO" id="GO:0016926">
    <property type="term" value="P:protein desumoylation"/>
    <property type="evidence" value="ECO:0007669"/>
    <property type="project" value="UniProtKB-ARBA"/>
</dbReference>
<sequence length="375" mass="44411">MSKEKEKASKGQNVALEIHEIVGKEETKETKNVKSEEDTDNILIEKSDFCLRQSDYDRLEDGNMLNDVIINWYIKEVEIRHLNVRLKVFNTFFSSKIYSICSIEEDDKREQRYQQFLNWIDKNSFMMDYRFLLFPCILDSHWFLIIVCNKTEKDVLNWATLGETEDGAVDEHYYGKDTDTSSLTIKKRTVAEEFEQSEESLSQSLLETPFKRSNSKKSPIYPIYQGTSDDKKTEKQVEMRVDSSDGEELSYNDYTKSPCILIVDSLRSSKSSKKMVAKIKEFLRWEFKRNDKISEWENWEDDEKDIFIDVPQQKNGYDCGVYMLYFIKKFIIYTPDTNEKFQRLTKKVDPLKERKKIKEHLKKVIQKETGVVLLD</sequence>
<dbReference type="EMBL" id="KB206169">
    <property type="protein sequence ID" value="ELP95088.1"/>
    <property type="molecule type" value="Genomic_DNA"/>
</dbReference>
<dbReference type="OrthoDB" id="442460at2759"/>
<protein>
    <recommendedName>
        <fullName evidence="6">Ubiquitin-like protease family profile domain-containing protein</fullName>
    </recommendedName>
</protein>
<reference evidence="7 8" key="1">
    <citation type="submission" date="2012-10" db="EMBL/GenBank/DDBJ databases">
        <authorList>
            <person name="Zafar N."/>
            <person name="Inman J."/>
            <person name="Hall N."/>
            <person name="Lorenzi H."/>
            <person name="Caler E."/>
        </authorList>
    </citation>
    <scope>NUCLEOTIDE SEQUENCE [LARGE SCALE GENOMIC DNA]</scope>
    <source>
        <strain evidence="7 8">IP1</strain>
    </source>
</reference>
<dbReference type="Pfam" id="PF02902">
    <property type="entry name" value="Peptidase_C48"/>
    <property type="match status" value="1"/>
</dbReference>
<gene>
    <name evidence="7" type="ORF">EIN_253620</name>
</gene>
<evidence type="ECO:0000256" key="1">
    <source>
        <dbReference type="ARBA" id="ARBA00005234"/>
    </source>
</evidence>
<evidence type="ECO:0000313" key="7">
    <source>
        <dbReference type="EMBL" id="ELP95088.1"/>
    </source>
</evidence>
<name>A0A0A1UF29_ENTIV</name>
<dbReference type="PANTHER" id="PTHR46915:SF2">
    <property type="entry name" value="UBIQUITIN-LIKE PROTEASE 4"/>
    <property type="match status" value="1"/>
</dbReference>
<feature type="region of interest" description="Disordered" evidence="5">
    <location>
        <begin position="205"/>
        <end position="232"/>
    </location>
</feature>
<comment type="similarity">
    <text evidence="1">Belongs to the peptidase C48 family.</text>
</comment>
<dbReference type="KEGG" id="eiv:EIN_253620"/>
<dbReference type="OMA" id="CHYETHW"/>
<evidence type="ECO:0000256" key="3">
    <source>
        <dbReference type="ARBA" id="ARBA00022801"/>
    </source>
</evidence>
<dbReference type="PROSITE" id="PS50600">
    <property type="entry name" value="ULP_PROTEASE"/>
    <property type="match status" value="1"/>
</dbReference>
<evidence type="ECO:0000256" key="2">
    <source>
        <dbReference type="ARBA" id="ARBA00022670"/>
    </source>
</evidence>
<evidence type="ECO:0000256" key="4">
    <source>
        <dbReference type="ARBA" id="ARBA00022807"/>
    </source>
</evidence>
<dbReference type="GeneID" id="14894033"/>
<evidence type="ECO:0000259" key="6">
    <source>
        <dbReference type="PROSITE" id="PS50600"/>
    </source>
</evidence>
<dbReference type="RefSeq" id="XP_004261859.1">
    <property type="nucleotide sequence ID" value="XM_004261811.1"/>
</dbReference>
<evidence type="ECO:0000313" key="8">
    <source>
        <dbReference type="Proteomes" id="UP000014680"/>
    </source>
</evidence>
<keyword evidence="8" id="KW-1185">Reference proteome</keyword>
<dbReference type="Proteomes" id="UP000014680">
    <property type="component" value="Unassembled WGS sequence"/>
</dbReference>
<accession>A0A0A1UF29</accession>
<proteinExistence type="inferred from homology"/>
<dbReference type="VEuPathDB" id="AmoebaDB:EIN_253620"/>
<dbReference type="Gene3D" id="3.40.395.10">
    <property type="entry name" value="Adenoviral Proteinase, Chain A"/>
    <property type="match status" value="1"/>
</dbReference>
<dbReference type="GO" id="GO:0008234">
    <property type="term" value="F:cysteine-type peptidase activity"/>
    <property type="evidence" value="ECO:0007669"/>
    <property type="project" value="UniProtKB-KW"/>
</dbReference>
<dbReference type="PANTHER" id="PTHR46915">
    <property type="entry name" value="UBIQUITIN-LIKE PROTEASE 4-RELATED"/>
    <property type="match status" value="1"/>
</dbReference>
<dbReference type="InterPro" id="IPR003653">
    <property type="entry name" value="Peptidase_C48_C"/>
</dbReference>
<dbReference type="AlphaFoldDB" id="A0A0A1UF29"/>
<organism evidence="7 8">
    <name type="scientific">Entamoeba invadens IP1</name>
    <dbReference type="NCBI Taxonomy" id="370355"/>
    <lineage>
        <taxon>Eukaryota</taxon>
        <taxon>Amoebozoa</taxon>
        <taxon>Evosea</taxon>
        <taxon>Archamoebae</taxon>
        <taxon>Mastigamoebida</taxon>
        <taxon>Entamoebidae</taxon>
        <taxon>Entamoeba</taxon>
    </lineage>
</organism>
<dbReference type="InterPro" id="IPR038765">
    <property type="entry name" value="Papain-like_cys_pep_sf"/>
</dbReference>
<evidence type="ECO:0000256" key="5">
    <source>
        <dbReference type="SAM" id="MobiDB-lite"/>
    </source>
</evidence>
<keyword evidence="2" id="KW-0645">Protease</keyword>
<dbReference type="GO" id="GO:0006508">
    <property type="term" value="P:proteolysis"/>
    <property type="evidence" value="ECO:0007669"/>
    <property type="project" value="UniProtKB-KW"/>
</dbReference>